<dbReference type="Gene3D" id="3.40.190.10">
    <property type="entry name" value="Periplasmic binding protein-like II"/>
    <property type="match status" value="1"/>
</dbReference>
<dbReference type="AlphaFoldDB" id="A0A448V6M4"/>
<name>A0A448V6M4_BARVI</name>
<accession>A0A448V6M4</accession>
<reference evidence="1 2" key="1">
    <citation type="submission" date="2018-12" db="EMBL/GenBank/DDBJ databases">
        <authorList>
            <consortium name="Pathogen Informatics"/>
        </authorList>
    </citation>
    <scope>NUCLEOTIDE SEQUENCE [LARGE SCALE GENOMIC DNA]</scope>
    <source>
        <strain evidence="1 2">NCTC12905</strain>
    </source>
</reference>
<proteinExistence type="predicted"/>
<dbReference type="Proteomes" id="UP000274201">
    <property type="component" value="Chromosome"/>
</dbReference>
<organism evidence="1 2">
    <name type="scientific">Bartonella vinsonii</name>
    <name type="common">Rochalimaea vinsonii</name>
    <dbReference type="NCBI Taxonomy" id="33047"/>
    <lineage>
        <taxon>Bacteria</taxon>
        <taxon>Pseudomonadati</taxon>
        <taxon>Pseudomonadota</taxon>
        <taxon>Alphaproteobacteria</taxon>
        <taxon>Hyphomicrobiales</taxon>
        <taxon>Bartonellaceae</taxon>
        <taxon>Bartonella</taxon>
    </lineage>
</organism>
<evidence type="ECO:0000313" key="1">
    <source>
        <dbReference type="EMBL" id="VEJ45379.1"/>
    </source>
</evidence>
<evidence type="ECO:0000313" key="2">
    <source>
        <dbReference type="Proteomes" id="UP000274201"/>
    </source>
</evidence>
<protein>
    <submittedName>
        <fullName evidence="1">Uncharacterized protein</fullName>
    </submittedName>
</protein>
<gene>
    <name evidence="1" type="ORF">NCTC12905_01029</name>
</gene>
<dbReference type="EMBL" id="LR134529">
    <property type="protein sequence ID" value="VEJ45379.1"/>
    <property type="molecule type" value="Genomic_DNA"/>
</dbReference>
<sequence>MGVNKIPRSGLSIIEHVNPCERIIYKCNSHYWGQNLPVNKGLINFDTTKIEYFRNDTAML</sequence>